<dbReference type="GO" id="GO:0006260">
    <property type="term" value="P:DNA replication"/>
    <property type="evidence" value="ECO:0007669"/>
    <property type="project" value="UniProtKB-KW"/>
</dbReference>
<reference evidence="5 6" key="1">
    <citation type="submission" date="2017-07" db="EMBL/GenBank/DDBJ databases">
        <title>The new phylogeny of genus Mycobacterium.</title>
        <authorList>
            <person name="Tortoli E."/>
            <person name="Trovato A."/>
            <person name="Cirillo D.M."/>
        </authorList>
    </citation>
    <scope>NUCLEOTIDE SEQUENCE [LARGE SCALE GENOMIC DNA]</scope>
    <source>
        <strain evidence="5 6">ATCC 33027</strain>
    </source>
</reference>
<evidence type="ECO:0000256" key="2">
    <source>
        <dbReference type="ARBA" id="ARBA00023125"/>
    </source>
</evidence>
<dbReference type="Pfam" id="PF00772">
    <property type="entry name" value="DnaB"/>
    <property type="match status" value="1"/>
</dbReference>
<dbReference type="InterPro" id="IPR007693">
    <property type="entry name" value="DNA_helicase_DnaB-like_N"/>
</dbReference>
<feature type="domain" description="DNA helicase DnaB-like N-terminal" evidence="4">
    <location>
        <begin position="63"/>
        <end position="151"/>
    </location>
</feature>
<dbReference type="GO" id="GO:0003677">
    <property type="term" value="F:DNA binding"/>
    <property type="evidence" value="ECO:0007669"/>
    <property type="project" value="UniProtKB-KW"/>
</dbReference>
<dbReference type="EMBL" id="NOZR01000010">
    <property type="protein sequence ID" value="OYN78894.1"/>
    <property type="molecule type" value="Genomic_DNA"/>
</dbReference>
<accession>A0A255DI01</accession>
<dbReference type="AlphaFoldDB" id="A0A255DI01"/>
<feature type="compositionally biased region" description="Low complexity" evidence="3">
    <location>
        <begin position="30"/>
        <end position="40"/>
    </location>
</feature>
<gene>
    <name evidence="5" type="ORF">CG716_13575</name>
</gene>
<dbReference type="SUPFAM" id="SSF48024">
    <property type="entry name" value="N-terminal domain of DnaB helicase"/>
    <property type="match status" value="1"/>
</dbReference>
<dbReference type="Proteomes" id="UP000216063">
    <property type="component" value="Unassembled WGS sequence"/>
</dbReference>
<evidence type="ECO:0000313" key="5">
    <source>
        <dbReference type="EMBL" id="OYN78894.1"/>
    </source>
</evidence>
<dbReference type="Gene3D" id="1.10.860.10">
    <property type="entry name" value="DNAb Helicase, Chain A"/>
    <property type="match status" value="1"/>
</dbReference>
<evidence type="ECO:0000256" key="3">
    <source>
        <dbReference type="SAM" id="MobiDB-lite"/>
    </source>
</evidence>
<feature type="compositionally biased region" description="Basic residues" evidence="3">
    <location>
        <begin position="1"/>
        <end position="21"/>
    </location>
</feature>
<organism evidence="5 6">
    <name type="scientific">Mycolicibacterium sphagni</name>
    <dbReference type="NCBI Taxonomy" id="1786"/>
    <lineage>
        <taxon>Bacteria</taxon>
        <taxon>Bacillati</taxon>
        <taxon>Actinomycetota</taxon>
        <taxon>Actinomycetes</taxon>
        <taxon>Mycobacteriales</taxon>
        <taxon>Mycobacteriaceae</taxon>
        <taxon>Mycolicibacterium</taxon>
    </lineage>
</organism>
<keyword evidence="2" id="KW-0238">DNA-binding</keyword>
<evidence type="ECO:0000259" key="4">
    <source>
        <dbReference type="Pfam" id="PF00772"/>
    </source>
</evidence>
<dbReference type="GO" id="GO:0005524">
    <property type="term" value="F:ATP binding"/>
    <property type="evidence" value="ECO:0007669"/>
    <property type="project" value="InterPro"/>
</dbReference>
<proteinExistence type="predicted"/>
<dbReference type="GO" id="GO:0003678">
    <property type="term" value="F:DNA helicase activity"/>
    <property type="evidence" value="ECO:0007669"/>
    <property type="project" value="InterPro"/>
</dbReference>
<name>A0A255DI01_9MYCO</name>
<keyword evidence="6" id="KW-1185">Reference proteome</keyword>
<feature type="region of interest" description="Disordered" evidence="3">
    <location>
        <begin position="1"/>
        <end position="48"/>
    </location>
</feature>
<dbReference type="InterPro" id="IPR036185">
    <property type="entry name" value="DNA_heli_DnaB-like_N_sf"/>
</dbReference>
<dbReference type="InterPro" id="IPR016136">
    <property type="entry name" value="DNA_helicase_N/primase_C"/>
</dbReference>
<dbReference type="OrthoDB" id="10018572at2"/>
<evidence type="ECO:0000313" key="6">
    <source>
        <dbReference type="Proteomes" id="UP000216063"/>
    </source>
</evidence>
<comment type="caution">
    <text evidence="5">The sequence shown here is derived from an EMBL/GenBank/DDBJ whole genome shotgun (WGS) entry which is preliminary data.</text>
</comment>
<keyword evidence="1" id="KW-0235">DNA replication</keyword>
<evidence type="ECO:0000256" key="1">
    <source>
        <dbReference type="ARBA" id="ARBA00022705"/>
    </source>
</evidence>
<protein>
    <recommendedName>
        <fullName evidence="4">DNA helicase DnaB-like N-terminal domain-containing protein</fullName>
    </recommendedName>
</protein>
<sequence length="207" mass="22202">MQTHRRRGSGTRRSPNRRRRDDRRCAGPMTAEPIAEEAAPAGGGTPRHLLPVGKPATIAELAIGALMYSSATEATAITQHLRADDFTEPAASTVFTALKLIADLGVPPGPELVADDLRRRGRWDRPVATWLSTATVSGACPPAARQYAAAVVADRLRRQVESLGTALRSAATSASEPELNHLVVTGTQRIQNTTERLTNLRGEPLDD</sequence>